<dbReference type="GO" id="GO:0016020">
    <property type="term" value="C:membrane"/>
    <property type="evidence" value="ECO:0007669"/>
    <property type="project" value="UniProtKB-SubCell"/>
</dbReference>
<keyword evidence="3 8" id="KW-0812">Transmembrane</keyword>
<keyword evidence="7 8" id="KW-0568">Pathogenesis-related protein</keyword>
<dbReference type="InParanoid" id="A0A6P6FNV3"/>
<feature type="transmembrane region" description="Helical" evidence="10">
    <location>
        <begin position="299"/>
        <end position="321"/>
    </location>
</feature>
<reference evidence="12" key="1">
    <citation type="submission" date="2025-08" db="UniProtKB">
        <authorList>
            <consortium name="RefSeq"/>
        </authorList>
    </citation>
    <scope>IDENTIFICATION</scope>
    <source>
        <tissue evidence="12">Seedling</tissue>
    </source>
</reference>
<feature type="transmembrane region" description="Helical" evidence="10">
    <location>
        <begin position="65"/>
        <end position="87"/>
    </location>
</feature>
<comment type="subcellular location">
    <subcellularLocation>
        <location evidence="1 8">Membrane</location>
        <topology evidence="1 8">Multi-pass membrane protein</topology>
    </subcellularLocation>
</comment>
<evidence type="ECO:0000313" key="12">
    <source>
        <dbReference type="RefSeq" id="XP_024923185.3"/>
    </source>
</evidence>
<gene>
    <name evidence="12" type="primary">LOC107434280</name>
    <name evidence="8" type="synonym">MLO</name>
</gene>
<feature type="region of interest" description="Disordered" evidence="9">
    <location>
        <begin position="485"/>
        <end position="527"/>
    </location>
</feature>
<evidence type="ECO:0000256" key="3">
    <source>
        <dbReference type="ARBA" id="ARBA00022692"/>
    </source>
</evidence>
<evidence type="ECO:0000256" key="6">
    <source>
        <dbReference type="ARBA" id="ARBA00023136"/>
    </source>
</evidence>
<keyword evidence="11" id="KW-1185">Reference proteome</keyword>
<sequence length="591" mass="67318">MDKGTGSLEETPTWAVSIFCLFFFILAFAIDAGLHSLTKFLSGGKRKSLNKALEKSKTEMMKMGLISLLLTISEVPISNICVSQSVAKSFRPCKDPVDYSAKPAVSSSATQLSRSESNSSLSVEYPTQNYCESKGMVSLISKEGVLQLNIFISVLAVFHVLYCIITMFLGIAKTRRWKSWEEETQTLEYQIANDPRRFQYSEQTLFGQRHLKFWSNHTFLLWPVCLVRQFTGSVSKVDYLTLRNGFLMANVAEGSNFNFQKFLTRAYDDDFEQVMGIRFWIWIFSVLFIFLSADVFYNYYWLPFIPLVIVLVVGAKLEVIISKMCIESFKDNPVIRGSFIVKPKDDLFWFGRPNWLLNLLQFVLIQNSFQLAFFTWTWFEYGQRSCFHRTKEDIAITITMGVVVQFLCGYVTLPLYALVTQMGSGMKQAVFTETVVKGLNNWHRNARRSLSRNRSTSTRRSSNSSLSDIRDFAIDSDQQTKNIVEYEHLPKTPTITRTSDDSTSTTSPEIVEDQEVPKNPIKDQNHPDRVSLSNNQEVKMVEGNRKIGTVAYDGEISFGSSWKKLGNGKEIGEVNSIIEEDASTILTNVDL</sequence>
<evidence type="ECO:0000256" key="8">
    <source>
        <dbReference type="RuleBase" id="RU280816"/>
    </source>
</evidence>
<proteinExistence type="inferred from homology"/>
<feature type="compositionally biased region" description="Low complexity" evidence="9">
    <location>
        <begin position="492"/>
        <end position="508"/>
    </location>
</feature>
<keyword evidence="5 8" id="KW-1133">Transmembrane helix</keyword>
<evidence type="ECO:0000256" key="5">
    <source>
        <dbReference type="ARBA" id="ARBA00022989"/>
    </source>
</evidence>
<dbReference type="PANTHER" id="PTHR31942">
    <property type="entry name" value="MLO-LIKE PROTEIN 1"/>
    <property type="match status" value="1"/>
</dbReference>
<comment type="domain">
    <text evidence="8">The C-terminus contains a calmodulin-binding domain, which binds calmodulin in a calcium-dependent fashion.</text>
</comment>
<dbReference type="KEGG" id="zju:107434280"/>
<dbReference type="AlphaFoldDB" id="A0A6P6FNV3"/>
<comment type="similarity">
    <text evidence="2 8">Belongs to the MLO family.</text>
</comment>
<dbReference type="PANTHER" id="PTHR31942:SF57">
    <property type="entry name" value="MLO-LIKE PROTEIN"/>
    <property type="match status" value="1"/>
</dbReference>
<name>A0A6P6FNV3_ZIZJJ</name>
<dbReference type="GeneID" id="107434280"/>
<comment type="function">
    <text evidence="8">May be involved in modulation of pathogen defense and leaf cell death.</text>
</comment>
<evidence type="ECO:0000256" key="1">
    <source>
        <dbReference type="ARBA" id="ARBA00004141"/>
    </source>
</evidence>
<dbReference type="InterPro" id="IPR004326">
    <property type="entry name" value="Mlo"/>
</dbReference>
<dbReference type="GO" id="GO:0005516">
    <property type="term" value="F:calmodulin binding"/>
    <property type="evidence" value="ECO:0007669"/>
    <property type="project" value="UniProtKB-KW"/>
</dbReference>
<protein>
    <recommendedName>
        <fullName evidence="8">MLO-like protein</fullName>
    </recommendedName>
</protein>
<feature type="transmembrane region" description="Helical" evidence="10">
    <location>
        <begin position="14"/>
        <end position="37"/>
    </location>
</feature>
<evidence type="ECO:0000256" key="7">
    <source>
        <dbReference type="ARBA" id="ARBA00023265"/>
    </source>
</evidence>
<keyword evidence="4 8" id="KW-0611">Plant defense</keyword>
<feature type="transmembrane region" description="Helical" evidence="10">
    <location>
        <begin position="394"/>
        <end position="419"/>
    </location>
</feature>
<dbReference type="Pfam" id="PF03094">
    <property type="entry name" value="Mlo"/>
    <property type="match status" value="1"/>
</dbReference>
<keyword evidence="8" id="KW-0112">Calmodulin-binding</keyword>
<feature type="transmembrane region" description="Helical" evidence="10">
    <location>
        <begin position="150"/>
        <end position="172"/>
    </location>
</feature>
<dbReference type="Proteomes" id="UP001652623">
    <property type="component" value="Chromosome 4"/>
</dbReference>
<dbReference type="GO" id="GO:0006952">
    <property type="term" value="P:defense response"/>
    <property type="evidence" value="ECO:0007669"/>
    <property type="project" value="UniProtKB-KW"/>
</dbReference>
<dbReference type="RefSeq" id="XP_024923185.3">
    <property type="nucleotide sequence ID" value="XM_025067417.3"/>
</dbReference>
<feature type="transmembrane region" description="Helical" evidence="10">
    <location>
        <begin position="355"/>
        <end position="379"/>
    </location>
</feature>
<evidence type="ECO:0000256" key="10">
    <source>
        <dbReference type="SAM" id="Phobius"/>
    </source>
</evidence>
<evidence type="ECO:0000256" key="4">
    <source>
        <dbReference type="ARBA" id="ARBA00022821"/>
    </source>
</evidence>
<accession>A0A6P6FNV3</accession>
<evidence type="ECO:0000313" key="11">
    <source>
        <dbReference type="Proteomes" id="UP001652623"/>
    </source>
</evidence>
<keyword evidence="6 8" id="KW-0472">Membrane</keyword>
<evidence type="ECO:0000256" key="9">
    <source>
        <dbReference type="SAM" id="MobiDB-lite"/>
    </source>
</evidence>
<feature type="transmembrane region" description="Helical" evidence="10">
    <location>
        <begin position="275"/>
        <end position="293"/>
    </location>
</feature>
<evidence type="ECO:0000256" key="2">
    <source>
        <dbReference type="ARBA" id="ARBA00006574"/>
    </source>
</evidence>
<organism evidence="11 12">
    <name type="scientific">Ziziphus jujuba</name>
    <name type="common">Chinese jujube</name>
    <name type="synonym">Ziziphus sativa</name>
    <dbReference type="NCBI Taxonomy" id="326968"/>
    <lineage>
        <taxon>Eukaryota</taxon>
        <taxon>Viridiplantae</taxon>
        <taxon>Streptophyta</taxon>
        <taxon>Embryophyta</taxon>
        <taxon>Tracheophyta</taxon>
        <taxon>Spermatophyta</taxon>
        <taxon>Magnoliopsida</taxon>
        <taxon>eudicotyledons</taxon>
        <taxon>Gunneridae</taxon>
        <taxon>Pentapetalae</taxon>
        <taxon>rosids</taxon>
        <taxon>fabids</taxon>
        <taxon>Rosales</taxon>
        <taxon>Rhamnaceae</taxon>
        <taxon>Paliureae</taxon>
        <taxon>Ziziphus</taxon>
    </lineage>
</organism>